<dbReference type="GO" id="GO:0015074">
    <property type="term" value="P:DNA integration"/>
    <property type="evidence" value="ECO:0007669"/>
    <property type="project" value="InterPro"/>
</dbReference>
<gene>
    <name evidence="2" type="ORF">PM001_LOCUS11479</name>
</gene>
<comment type="caution">
    <text evidence="2">The sequence shown here is derived from an EMBL/GenBank/DDBJ whole genome shotgun (WGS) entry which is preliminary data.</text>
</comment>
<dbReference type="InterPro" id="IPR036397">
    <property type="entry name" value="RNaseH_sf"/>
</dbReference>
<evidence type="ECO:0000313" key="2">
    <source>
        <dbReference type="EMBL" id="CAK7926329.1"/>
    </source>
</evidence>
<dbReference type="Proteomes" id="UP001162060">
    <property type="component" value="Unassembled WGS sequence"/>
</dbReference>
<dbReference type="InterPro" id="IPR012337">
    <property type="entry name" value="RNaseH-like_sf"/>
</dbReference>
<dbReference type="SUPFAM" id="SSF53098">
    <property type="entry name" value="Ribonuclease H-like"/>
    <property type="match status" value="1"/>
</dbReference>
<name>A0AAV1TV82_9STRA</name>
<reference evidence="2" key="1">
    <citation type="submission" date="2024-01" db="EMBL/GenBank/DDBJ databases">
        <authorList>
            <person name="Webb A."/>
        </authorList>
    </citation>
    <scope>NUCLEOTIDE SEQUENCE</scope>
    <source>
        <strain evidence="2">Pm1</strain>
    </source>
</reference>
<proteinExistence type="predicted"/>
<feature type="domain" description="Integrase catalytic" evidence="1">
    <location>
        <begin position="1"/>
        <end position="179"/>
    </location>
</feature>
<dbReference type="AlphaFoldDB" id="A0AAV1TV82"/>
<organism evidence="2 3">
    <name type="scientific">Peronospora matthiolae</name>
    <dbReference type="NCBI Taxonomy" id="2874970"/>
    <lineage>
        <taxon>Eukaryota</taxon>
        <taxon>Sar</taxon>
        <taxon>Stramenopiles</taxon>
        <taxon>Oomycota</taxon>
        <taxon>Peronosporomycetes</taxon>
        <taxon>Peronosporales</taxon>
        <taxon>Peronosporaceae</taxon>
        <taxon>Peronospora</taxon>
    </lineage>
</organism>
<protein>
    <recommendedName>
        <fullName evidence="1">Integrase catalytic domain-containing protein</fullName>
    </recommendedName>
</protein>
<accession>A0AAV1TV82</accession>
<dbReference type="PANTHER" id="PTHR35046:SF9">
    <property type="entry name" value="RNA-DIRECTED DNA POLYMERASE"/>
    <property type="match status" value="1"/>
</dbReference>
<dbReference type="PANTHER" id="PTHR35046">
    <property type="entry name" value="ZINC KNUCKLE (CCHC-TYPE) FAMILY PROTEIN"/>
    <property type="match status" value="1"/>
</dbReference>
<sequence length="193" mass="20940">MKFIFGLFAVAQGRTGILVVVDRFSKMVHLAPDAASNTAEDTAKLFIDIVSRHHGLPETIVSDRDFRFTAGFWSQLYTLLGTRLLLPTAAYLETCGQTESANCVLEDFLRSYAASFTSWSAFLPITEFAMNNAVHASTCLTTIFVNNARYPRPPVLLGLPDISTLGGGGTPDELAWSDSAPATMSPPCDKVTL</sequence>
<dbReference type="Gene3D" id="3.30.420.10">
    <property type="entry name" value="Ribonuclease H-like superfamily/Ribonuclease H"/>
    <property type="match status" value="1"/>
</dbReference>
<dbReference type="PROSITE" id="PS50994">
    <property type="entry name" value="INTEGRASE"/>
    <property type="match status" value="1"/>
</dbReference>
<evidence type="ECO:0000259" key="1">
    <source>
        <dbReference type="PROSITE" id="PS50994"/>
    </source>
</evidence>
<evidence type="ECO:0000313" key="3">
    <source>
        <dbReference type="Proteomes" id="UP001162060"/>
    </source>
</evidence>
<dbReference type="InterPro" id="IPR001584">
    <property type="entry name" value="Integrase_cat-core"/>
</dbReference>
<dbReference type="GO" id="GO:0003676">
    <property type="term" value="F:nucleic acid binding"/>
    <property type="evidence" value="ECO:0007669"/>
    <property type="project" value="InterPro"/>
</dbReference>
<dbReference type="EMBL" id="CAKLBY020000097">
    <property type="protein sequence ID" value="CAK7926329.1"/>
    <property type="molecule type" value="Genomic_DNA"/>
</dbReference>